<proteinExistence type="predicted"/>
<evidence type="ECO:0000313" key="1">
    <source>
        <dbReference type="EMBL" id="SIN67515.1"/>
    </source>
</evidence>
<reference evidence="2" key="1">
    <citation type="submission" date="2016-11" db="EMBL/GenBank/DDBJ databases">
        <authorList>
            <person name="Varghese N."/>
            <person name="Submissions S."/>
        </authorList>
    </citation>
    <scope>NUCLEOTIDE SEQUENCE [LARGE SCALE GENOMIC DNA]</scope>
    <source>
        <strain evidence="2">DSM 15292</strain>
    </source>
</reference>
<organism evidence="1 2">
    <name type="scientific">Algoriphagus halophilus</name>
    <dbReference type="NCBI Taxonomy" id="226505"/>
    <lineage>
        <taxon>Bacteria</taxon>
        <taxon>Pseudomonadati</taxon>
        <taxon>Bacteroidota</taxon>
        <taxon>Cytophagia</taxon>
        <taxon>Cytophagales</taxon>
        <taxon>Cyclobacteriaceae</taxon>
        <taxon>Algoriphagus</taxon>
    </lineage>
</organism>
<evidence type="ECO:0000313" key="2">
    <source>
        <dbReference type="Proteomes" id="UP000185221"/>
    </source>
</evidence>
<accession>A0A1N6D9Q4</accession>
<dbReference type="RefSeq" id="WP_074223298.1">
    <property type="nucleotide sequence ID" value="NZ_CP146486.1"/>
</dbReference>
<dbReference type="EMBL" id="FSRC01000001">
    <property type="protein sequence ID" value="SIN67515.1"/>
    <property type="molecule type" value="Genomic_DNA"/>
</dbReference>
<name>A0A1N6D9Q4_9BACT</name>
<protein>
    <submittedName>
        <fullName evidence="1">Uncharacterized protein</fullName>
    </submittedName>
</protein>
<dbReference type="OrthoDB" id="886540at2"/>
<dbReference type="AlphaFoldDB" id="A0A1N6D9Q4"/>
<keyword evidence="2" id="KW-1185">Reference proteome</keyword>
<sequence length="68" mass="7871">MKVLLDIEDQKADFIMELLKNFKFVKAEPISTYKANVYKNLKRSVEELNLVQEGKIKAISAKDLLDEL</sequence>
<dbReference type="Proteomes" id="UP000185221">
    <property type="component" value="Unassembled WGS sequence"/>
</dbReference>
<gene>
    <name evidence="1" type="ORF">SAMN05444394_0556</name>
</gene>